<comment type="caution">
    <text evidence="1">The sequence shown here is derived from an EMBL/GenBank/DDBJ whole genome shotgun (WGS) entry which is preliminary data.</text>
</comment>
<evidence type="ECO:0000313" key="2">
    <source>
        <dbReference type="Proteomes" id="UP000236333"/>
    </source>
</evidence>
<dbReference type="AlphaFoldDB" id="A0A2J7ZGJ4"/>
<feature type="non-terminal residue" evidence="1">
    <location>
        <position position="108"/>
    </location>
</feature>
<organism evidence="1 2">
    <name type="scientific">Tetrabaena socialis</name>
    <dbReference type="NCBI Taxonomy" id="47790"/>
    <lineage>
        <taxon>Eukaryota</taxon>
        <taxon>Viridiplantae</taxon>
        <taxon>Chlorophyta</taxon>
        <taxon>core chlorophytes</taxon>
        <taxon>Chlorophyceae</taxon>
        <taxon>CS clade</taxon>
        <taxon>Chlamydomonadales</taxon>
        <taxon>Tetrabaenaceae</taxon>
        <taxon>Tetrabaena</taxon>
    </lineage>
</organism>
<sequence length="108" mass="12767">ESDKDGEGRRLDIDDPYLKAADNCDIHTLACLRRLGCPWLPLNRKGGTFSYALRQDCRLPVLRWLLELGCPVDWRSAKKSTEYRDDDAFSWLKEEQRRREMEVRPQQQ</sequence>
<accession>A0A2J7ZGJ4</accession>
<proteinExistence type="predicted"/>
<dbReference type="EMBL" id="PGGS01003022">
    <property type="protein sequence ID" value="PNG99394.1"/>
    <property type="molecule type" value="Genomic_DNA"/>
</dbReference>
<name>A0A2J7ZGJ4_9CHLO</name>
<reference evidence="1 2" key="1">
    <citation type="journal article" date="2017" name="Mol. Biol. Evol.">
        <title>The 4-celled Tetrabaena socialis nuclear genome reveals the essential components for genetic control of cell number at the origin of multicellularity in the volvocine lineage.</title>
        <authorList>
            <person name="Featherston J."/>
            <person name="Arakaki Y."/>
            <person name="Hanschen E.R."/>
            <person name="Ferris P.J."/>
            <person name="Michod R.E."/>
            <person name="Olson B.J.S.C."/>
            <person name="Nozaki H."/>
            <person name="Durand P.M."/>
        </authorList>
    </citation>
    <scope>NUCLEOTIDE SEQUENCE [LARGE SCALE GENOMIC DNA]</scope>
    <source>
        <strain evidence="1 2">NIES-571</strain>
    </source>
</reference>
<gene>
    <name evidence="1" type="ORF">TSOC_014830</name>
</gene>
<protein>
    <recommendedName>
        <fullName evidence="3">Ankyrin repeat domain-containing protein</fullName>
    </recommendedName>
</protein>
<evidence type="ECO:0008006" key="3">
    <source>
        <dbReference type="Google" id="ProtNLM"/>
    </source>
</evidence>
<dbReference type="OrthoDB" id="549039at2759"/>
<keyword evidence="2" id="KW-1185">Reference proteome</keyword>
<evidence type="ECO:0000313" key="1">
    <source>
        <dbReference type="EMBL" id="PNG99394.1"/>
    </source>
</evidence>
<feature type="non-terminal residue" evidence="1">
    <location>
        <position position="1"/>
    </location>
</feature>
<dbReference type="Proteomes" id="UP000236333">
    <property type="component" value="Unassembled WGS sequence"/>
</dbReference>